<keyword evidence="1" id="KW-0472">Membrane</keyword>
<proteinExistence type="predicted"/>
<dbReference type="Proteomes" id="UP000699042">
    <property type="component" value="Unassembled WGS sequence"/>
</dbReference>
<evidence type="ECO:0000256" key="1">
    <source>
        <dbReference type="SAM" id="Phobius"/>
    </source>
</evidence>
<accession>A0A9P7REG9</accession>
<keyword evidence="1" id="KW-1133">Transmembrane helix</keyword>
<gene>
    <name evidence="2" type="ORF">JMJ77_008241</name>
</gene>
<evidence type="ECO:0000313" key="2">
    <source>
        <dbReference type="EMBL" id="KAG7055790.1"/>
    </source>
</evidence>
<organism evidence="2 3">
    <name type="scientific">Colletotrichum scovillei</name>
    <dbReference type="NCBI Taxonomy" id="1209932"/>
    <lineage>
        <taxon>Eukaryota</taxon>
        <taxon>Fungi</taxon>
        <taxon>Dikarya</taxon>
        <taxon>Ascomycota</taxon>
        <taxon>Pezizomycotina</taxon>
        <taxon>Sordariomycetes</taxon>
        <taxon>Hypocreomycetidae</taxon>
        <taxon>Glomerellales</taxon>
        <taxon>Glomerellaceae</taxon>
        <taxon>Colletotrichum</taxon>
        <taxon>Colletotrichum acutatum species complex</taxon>
    </lineage>
</organism>
<dbReference type="AlphaFoldDB" id="A0A9P7REG9"/>
<feature type="transmembrane region" description="Helical" evidence="1">
    <location>
        <begin position="120"/>
        <end position="139"/>
    </location>
</feature>
<keyword evidence="1" id="KW-0812">Transmembrane</keyword>
<dbReference type="EMBL" id="JAESDN010000002">
    <property type="protein sequence ID" value="KAG7055790.1"/>
    <property type="molecule type" value="Genomic_DNA"/>
</dbReference>
<protein>
    <submittedName>
        <fullName evidence="2">Kinesin-like protein</fullName>
    </submittedName>
</protein>
<sequence>MATPFQVEAWTEYAIGLLVLLIRIVYRTRLVGTNWEGDDYFAAIAVLFWTGELLMLEMIGEDSVDGPPYFARSDRKLTFSLSASGRYGSITGMSDAIALTLSDQQKQSIVIGSKCLLAGWVLYVTLIWCLKACMLFLYMRLTYDSPTSHSPCGSLADVLVDGK</sequence>
<evidence type="ECO:0000313" key="3">
    <source>
        <dbReference type="Proteomes" id="UP000699042"/>
    </source>
</evidence>
<name>A0A9P7REG9_9PEZI</name>
<reference evidence="2" key="1">
    <citation type="submission" date="2021-05" db="EMBL/GenBank/DDBJ databases">
        <title>Comparative genomics of three Colletotrichum scovillei strains and genetic complementation revealed genes involved fungal growth and virulence on chili pepper.</title>
        <authorList>
            <person name="Hsieh D.-K."/>
            <person name="Chuang S.-C."/>
            <person name="Chen C.-Y."/>
            <person name="Chao Y.-T."/>
            <person name="Lu M.-Y.J."/>
            <person name="Lee M.-H."/>
            <person name="Shih M.-C."/>
        </authorList>
    </citation>
    <scope>NUCLEOTIDE SEQUENCE</scope>
    <source>
        <strain evidence="2">Coll-153</strain>
    </source>
</reference>
<feature type="transmembrane region" description="Helical" evidence="1">
    <location>
        <begin position="12"/>
        <end position="28"/>
    </location>
</feature>
<feature type="transmembrane region" description="Helical" evidence="1">
    <location>
        <begin position="40"/>
        <end position="60"/>
    </location>
</feature>
<keyword evidence="3" id="KW-1185">Reference proteome</keyword>
<comment type="caution">
    <text evidence="2">The sequence shown here is derived from an EMBL/GenBank/DDBJ whole genome shotgun (WGS) entry which is preliminary data.</text>
</comment>